<dbReference type="RefSeq" id="WP_055658840.1">
    <property type="nucleotide sequence ID" value="NZ_CXST01000002.1"/>
</dbReference>
<dbReference type="EMBL" id="CXST01000002">
    <property type="protein sequence ID" value="CTQ45683.1"/>
    <property type="molecule type" value="Genomic_DNA"/>
</dbReference>
<protein>
    <submittedName>
        <fullName evidence="1">Uncharacterized protein</fullName>
    </submittedName>
</protein>
<evidence type="ECO:0000313" key="2">
    <source>
        <dbReference type="Proteomes" id="UP000048926"/>
    </source>
</evidence>
<accession>A0A0M6Y821</accession>
<reference evidence="2" key="1">
    <citation type="submission" date="2015-07" db="EMBL/GenBank/DDBJ databases">
        <authorList>
            <person name="Rodrigo-Torres Lidia"/>
            <person name="Arahal R.David."/>
        </authorList>
    </citation>
    <scope>NUCLEOTIDE SEQUENCE [LARGE SCALE GENOMIC DNA]</scope>
    <source>
        <strain evidence="2">CECT 4801</strain>
    </source>
</reference>
<dbReference type="AlphaFoldDB" id="A0A0M6Y821"/>
<keyword evidence="2" id="KW-1185">Reference proteome</keyword>
<sequence length="64" mass="7297">MIDPTDAEISAKNEAKANAAEYLMSEGLIDKPLNTFSSDQVDTFLWVVIDNYTRKMRNVEEIPF</sequence>
<dbReference type="Pfam" id="PF20121">
    <property type="entry name" value="DUF6511"/>
    <property type="match status" value="1"/>
</dbReference>
<proteinExistence type="predicted"/>
<gene>
    <name evidence="1" type="ORF">LAL4801_04138</name>
</gene>
<organism evidence="1 2">
    <name type="scientific">Roseibium aggregatum</name>
    <dbReference type="NCBI Taxonomy" id="187304"/>
    <lineage>
        <taxon>Bacteria</taxon>
        <taxon>Pseudomonadati</taxon>
        <taxon>Pseudomonadota</taxon>
        <taxon>Alphaproteobacteria</taxon>
        <taxon>Hyphomicrobiales</taxon>
        <taxon>Stappiaceae</taxon>
        <taxon>Roseibium</taxon>
    </lineage>
</organism>
<dbReference type="InterPro" id="IPR045422">
    <property type="entry name" value="DUF6511"/>
</dbReference>
<dbReference type="Proteomes" id="UP000048926">
    <property type="component" value="Unassembled WGS sequence"/>
</dbReference>
<evidence type="ECO:0000313" key="1">
    <source>
        <dbReference type="EMBL" id="CTQ45683.1"/>
    </source>
</evidence>
<name>A0A0M6Y821_9HYPH</name>